<feature type="region of interest" description="Disordered" evidence="4">
    <location>
        <begin position="514"/>
        <end position="540"/>
    </location>
</feature>
<reference evidence="6" key="1">
    <citation type="submission" date="2019-11" db="UniProtKB">
        <authorList>
            <consortium name="WormBaseParasite"/>
        </authorList>
    </citation>
    <scope>IDENTIFICATION</scope>
</reference>
<dbReference type="GO" id="GO:0008270">
    <property type="term" value="F:zinc ion binding"/>
    <property type="evidence" value="ECO:0007669"/>
    <property type="project" value="UniProtKB-KW"/>
</dbReference>
<dbReference type="InterPro" id="IPR013083">
    <property type="entry name" value="Znf_RING/FYVE/PHD"/>
</dbReference>
<feature type="region of interest" description="Disordered" evidence="4">
    <location>
        <begin position="322"/>
        <end position="353"/>
    </location>
</feature>
<feature type="compositionally biased region" description="Polar residues" evidence="4">
    <location>
        <begin position="475"/>
        <end position="490"/>
    </location>
</feature>
<name>A0A5K3FQS8_MESCO</name>
<sequence>YSWLETLITEACALEVSLPQTRWLWQLALAADPDCAGALHPKLAFKEEMEIQQRGLGRKWSLGEAVERHGCVRARRHNFVVNGHRNSSASPYHTKSLHGGREKAIAADPSEGHHRLWVARRRSRVELGAGRGRRGRRLINSPLVFSSSHSQHLVCHGRRRRRRRRFPPTSSWIARRLSDSHDVEKEDDEDEEVKVRDFPSATEDDSTESREEEEEVDHQLGPVHEFRNELCRRSFTNSVTSSVFGKSISRFVRKTSFLTHHPPSRASFSDKRHAGHIRYPKDHRLVKLARRDLAAARRNASDAIIDHHSPSTRGHKTILSSIKQSSRVGRREGQRRSTPRKMRANERNGDTEDNGVEEWEEMCGVPNRCKRPRGTVQWIACDNCNVWYHQVCVGIMSTDKVPDVYICVTCEDEAVAKEHPRSSSDQCNPHTENDQDTSHNSISVEGAQASPKSPTAESDDQTMDYRPQQKRPRNVSPQTSEITEQETSMQFCPGESTGANALLQAIAVLEAQPTTQQKEAATEANNNPDPLLVEKPSVDN</sequence>
<accession>A0A5K3FQS8</accession>
<keyword evidence="3" id="KW-0862">Zinc</keyword>
<proteinExistence type="predicted"/>
<dbReference type="InterPro" id="IPR001965">
    <property type="entry name" value="Znf_PHD"/>
</dbReference>
<evidence type="ECO:0000259" key="5">
    <source>
        <dbReference type="SMART" id="SM00249"/>
    </source>
</evidence>
<dbReference type="Pfam" id="PF00628">
    <property type="entry name" value="PHD"/>
    <property type="match status" value="1"/>
</dbReference>
<dbReference type="SUPFAM" id="SSF57903">
    <property type="entry name" value="FYVE/PHD zinc finger"/>
    <property type="match status" value="1"/>
</dbReference>
<feature type="region of interest" description="Disordered" evidence="4">
    <location>
        <begin position="180"/>
        <end position="219"/>
    </location>
</feature>
<feature type="compositionally biased region" description="Polar residues" evidence="4">
    <location>
        <begin position="514"/>
        <end position="528"/>
    </location>
</feature>
<protein>
    <submittedName>
        <fullName evidence="6">PHD domain-containing protein</fullName>
    </submittedName>
</protein>
<keyword evidence="2" id="KW-0863">Zinc-finger</keyword>
<dbReference type="InterPro" id="IPR019787">
    <property type="entry name" value="Znf_PHD-finger"/>
</dbReference>
<evidence type="ECO:0000256" key="4">
    <source>
        <dbReference type="SAM" id="MobiDB-lite"/>
    </source>
</evidence>
<keyword evidence="1" id="KW-0479">Metal-binding</keyword>
<organism evidence="6">
    <name type="scientific">Mesocestoides corti</name>
    <name type="common">Flatworm</name>
    <dbReference type="NCBI Taxonomy" id="53468"/>
    <lineage>
        <taxon>Eukaryota</taxon>
        <taxon>Metazoa</taxon>
        <taxon>Spiralia</taxon>
        <taxon>Lophotrochozoa</taxon>
        <taxon>Platyhelminthes</taxon>
        <taxon>Cestoda</taxon>
        <taxon>Eucestoda</taxon>
        <taxon>Cyclophyllidea</taxon>
        <taxon>Mesocestoididae</taxon>
        <taxon>Mesocestoides</taxon>
    </lineage>
</organism>
<evidence type="ECO:0000256" key="1">
    <source>
        <dbReference type="ARBA" id="ARBA00022723"/>
    </source>
</evidence>
<feature type="compositionally biased region" description="Acidic residues" evidence="4">
    <location>
        <begin position="202"/>
        <end position="216"/>
    </location>
</feature>
<dbReference type="AlphaFoldDB" id="A0A5K3FQS8"/>
<feature type="region of interest" description="Disordered" evidence="4">
    <location>
        <begin position="418"/>
        <end position="496"/>
    </location>
</feature>
<feature type="domain" description="Zinc finger PHD-type" evidence="5">
    <location>
        <begin position="362"/>
        <end position="411"/>
    </location>
</feature>
<dbReference type="Gene3D" id="3.30.40.10">
    <property type="entry name" value="Zinc/RING finger domain, C3HC4 (zinc finger)"/>
    <property type="match status" value="1"/>
</dbReference>
<dbReference type="InterPro" id="IPR011011">
    <property type="entry name" value="Znf_FYVE_PHD"/>
</dbReference>
<dbReference type="SMART" id="SM00249">
    <property type="entry name" value="PHD"/>
    <property type="match status" value="1"/>
</dbReference>
<evidence type="ECO:0000256" key="2">
    <source>
        <dbReference type="ARBA" id="ARBA00022771"/>
    </source>
</evidence>
<evidence type="ECO:0000256" key="3">
    <source>
        <dbReference type="ARBA" id="ARBA00022833"/>
    </source>
</evidence>
<evidence type="ECO:0000313" key="6">
    <source>
        <dbReference type="WBParaSite" id="MCU_009229-RA"/>
    </source>
</evidence>
<dbReference type="WBParaSite" id="MCU_009229-RA">
    <property type="protein sequence ID" value="MCU_009229-RA"/>
    <property type="gene ID" value="MCU_009229"/>
</dbReference>